<evidence type="ECO:0000313" key="1">
    <source>
        <dbReference type="EMBL" id="KAI8028360.1"/>
    </source>
</evidence>
<gene>
    <name evidence="1" type="ORF">LOK49_LG02G02280</name>
</gene>
<reference evidence="1 2" key="1">
    <citation type="journal article" date="2022" name="Plant J.">
        <title>Chromosome-level genome of Camellia lanceoleosa provides a valuable resource for understanding genome evolution and self-incompatibility.</title>
        <authorList>
            <person name="Gong W."/>
            <person name="Xiao S."/>
            <person name="Wang L."/>
            <person name="Liao Z."/>
            <person name="Chang Y."/>
            <person name="Mo W."/>
            <person name="Hu G."/>
            <person name="Li W."/>
            <person name="Zhao G."/>
            <person name="Zhu H."/>
            <person name="Hu X."/>
            <person name="Ji K."/>
            <person name="Xiang X."/>
            <person name="Song Q."/>
            <person name="Yuan D."/>
            <person name="Jin S."/>
            <person name="Zhang L."/>
        </authorList>
    </citation>
    <scope>NUCLEOTIDE SEQUENCE [LARGE SCALE GENOMIC DNA]</scope>
    <source>
        <strain evidence="1">SQ_2022a</strain>
    </source>
</reference>
<proteinExistence type="predicted"/>
<evidence type="ECO:0000313" key="2">
    <source>
        <dbReference type="Proteomes" id="UP001060215"/>
    </source>
</evidence>
<protein>
    <submittedName>
        <fullName evidence="1">Uncharacterized protein</fullName>
    </submittedName>
</protein>
<organism evidence="1 2">
    <name type="scientific">Camellia lanceoleosa</name>
    <dbReference type="NCBI Taxonomy" id="1840588"/>
    <lineage>
        <taxon>Eukaryota</taxon>
        <taxon>Viridiplantae</taxon>
        <taxon>Streptophyta</taxon>
        <taxon>Embryophyta</taxon>
        <taxon>Tracheophyta</taxon>
        <taxon>Spermatophyta</taxon>
        <taxon>Magnoliopsida</taxon>
        <taxon>eudicotyledons</taxon>
        <taxon>Gunneridae</taxon>
        <taxon>Pentapetalae</taxon>
        <taxon>asterids</taxon>
        <taxon>Ericales</taxon>
        <taxon>Theaceae</taxon>
        <taxon>Camellia</taxon>
    </lineage>
</organism>
<name>A0ACC0IRV4_9ERIC</name>
<accession>A0ACC0IRV4</accession>
<sequence>MASSLHNTIKQENNPYICRTLTISTSRNDLTVPPTTTTTSSSSFIIIRISHQEIIRIKIPKLLSKTIMHKTTITSNINGNVNQTNGADEDNNNNNNKTKKRSWPKPRNLLPKKVSFMACNIFCGNKKPPSLPLQDGNELEIGNKNNNGLTLTECMEERGVEPEISGSVKNTSSSCSSKKVSSSSKFIWVSNRMIRKARSGGGERKKVIKKRDEEEKNGEKEEEAEELCKKRILMGEKCRPLNLSGALHYDKNGVLLPEL</sequence>
<keyword evidence="2" id="KW-1185">Reference proteome</keyword>
<dbReference type="EMBL" id="CM045760">
    <property type="protein sequence ID" value="KAI8028360.1"/>
    <property type="molecule type" value="Genomic_DNA"/>
</dbReference>
<comment type="caution">
    <text evidence="1">The sequence shown here is derived from an EMBL/GenBank/DDBJ whole genome shotgun (WGS) entry which is preliminary data.</text>
</comment>
<dbReference type="Proteomes" id="UP001060215">
    <property type="component" value="Chromosome 3"/>
</dbReference>